<dbReference type="PANTHER" id="PTHR43694:SF1">
    <property type="entry name" value="RIBONUCLEASE J"/>
    <property type="match status" value="1"/>
</dbReference>
<dbReference type="InterPro" id="IPR004613">
    <property type="entry name" value="RNase_J"/>
</dbReference>
<keyword evidence="15" id="KW-1185">Reference proteome</keyword>
<comment type="catalytic activity">
    <reaction evidence="11">
        <text>3',5'-cyclic UMP + H2O = UMP + H(+)</text>
        <dbReference type="Rhea" id="RHEA:70575"/>
        <dbReference type="ChEBI" id="CHEBI:15377"/>
        <dbReference type="ChEBI" id="CHEBI:15378"/>
        <dbReference type="ChEBI" id="CHEBI:57865"/>
        <dbReference type="ChEBI" id="CHEBI:184387"/>
    </reaction>
    <physiologicalReaction direction="left-to-right" evidence="11">
        <dbReference type="Rhea" id="RHEA:70576"/>
    </physiologicalReaction>
</comment>
<evidence type="ECO:0000256" key="11">
    <source>
        <dbReference type="ARBA" id="ARBA00048505"/>
    </source>
</evidence>
<keyword evidence="8 12" id="KW-0694">RNA-binding</keyword>
<dbReference type="Pfam" id="PF00753">
    <property type="entry name" value="Lactamase_B"/>
    <property type="match status" value="1"/>
</dbReference>
<dbReference type="HAMAP" id="MF_01491">
    <property type="entry name" value="RNase_J_bact"/>
    <property type="match status" value="1"/>
</dbReference>
<dbReference type="PIRSF" id="PIRSF004803">
    <property type="entry name" value="RnjA"/>
    <property type="match status" value="1"/>
</dbReference>
<organism evidence="14 15">
    <name type="scientific">Paenibacillus alginolyticus</name>
    <dbReference type="NCBI Taxonomy" id="59839"/>
    <lineage>
        <taxon>Bacteria</taxon>
        <taxon>Bacillati</taxon>
        <taxon>Bacillota</taxon>
        <taxon>Bacilli</taxon>
        <taxon>Bacillales</taxon>
        <taxon>Paenibacillaceae</taxon>
        <taxon>Paenibacillus</taxon>
    </lineage>
</organism>
<dbReference type="Gene3D" id="3.60.15.10">
    <property type="entry name" value="Ribonuclease Z/Hydroxyacylglutathione hydrolase-like"/>
    <property type="match status" value="1"/>
</dbReference>
<keyword evidence="5 12" id="KW-0378">Hydrolase</keyword>
<evidence type="ECO:0000256" key="4">
    <source>
        <dbReference type="ARBA" id="ARBA00022759"/>
    </source>
</evidence>
<evidence type="ECO:0000256" key="5">
    <source>
        <dbReference type="ARBA" id="ARBA00022801"/>
    </source>
</evidence>
<evidence type="ECO:0000256" key="6">
    <source>
        <dbReference type="ARBA" id="ARBA00022833"/>
    </source>
</evidence>
<proteinExistence type="inferred from homology"/>
<keyword evidence="1 12" id="KW-0963">Cytoplasm</keyword>
<sequence length="540" mass="60061">MYVVEYAHQIVVIDAGVMFPRSDMPGIDYIIPNFEYLIQNRDKVKGIFLTHGHEDHIGGLPYVLKELNVPVYGAPLTIGLVRAKLEEHKLDKQAMLHVINEDSVIDLGPLRVHFFRTTHSIPDSLGVVVETPQGTIVHTGDFKFDMSPVDHPADLHKMAELGRNGVLALLSDSTNSEKPGFSPSEKTVGKAILDTFLSCKGRILFATFASNVHRLQQVVEAADLLNRHLVVLGRSMERVFRIGQELGIIRIPKGLLIDVKEIHKYTDNQLVILCTGSQGEINAALSRIASGRHAHVHIHDGDTVVFSSSPIPGNTQNINRTIDLLFRSGAHVIYGSLIDIHTSGHGCQEDLKLMLNMVKPRYFIPIHGEYRMLVQHANLAERMGISHDRIFILDLGQTVKISSDRAAIGPKVPSGQWLVRGSHTGYIHQDLLDERNQMSSQGIIMVVVVLNTASTIVAGPELISRGFIYVRESTALIREATSKTKKILEKILSRQPQPPLNRLEHDLKQALSSYFVNKVNRNPIILPVISMKKEIGSYIS</sequence>
<dbReference type="InterPro" id="IPR030854">
    <property type="entry name" value="RNase_J_bac"/>
</dbReference>
<dbReference type="Gene3D" id="3.10.20.580">
    <property type="match status" value="1"/>
</dbReference>
<evidence type="ECO:0000256" key="1">
    <source>
        <dbReference type="ARBA" id="ARBA00022490"/>
    </source>
</evidence>
<dbReference type="InterPro" id="IPR001279">
    <property type="entry name" value="Metallo-B-lactamas"/>
</dbReference>
<dbReference type="PANTHER" id="PTHR43694">
    <property type="entry name" value="RIBONUCLEASE J"/>
    <property type="match status" value="1"/>
</dbReference>
<dbReference type="PROSITE" id="PS01292">
    <property type="entry name" value="UPF0036"/>
    <property type="match status" value="1"/>
</dbReference>
<keyword evidence="3" id="KW-0479">Metal-binding</keyword>
<comment type="similarity">
    <text evidence="12">Belongs to the metallo-beta-lactamase superfamily. RNA-metabolizing metallo-beta-lactamase-like family. Bacterial RNase J subfamily.</text>
</comment>
<dbReference type="Gene3D" id="3.40.50.10710">
    <property type="entry name" value="Metallo-hydrolase/oxidoreductase"/>
    <property type="match status" value="1"/>
</dbReference>
<dbReference type="InterPro" id="IPR001587">
    <property type="entry name" value="RNase_J_CS"/>
</dbReference>
<keyword evidence="2 12" id="KW-0540">Nuclease</keyword>
<gene>
    <name evidence="12" type="primary">rnj</name>
    <name evidence="14" type="ORF">M5X19_14935</name>
</gene>
<evidence type="ECO:0000256" key="2">
    <source>
        <dbReference type="ARBA" id="ARBA00022722"/>
    </source>
</evidence>
<dbReference type="EMBL" id="JAMDMX010000046">
    <property type="protein sequence ID" value="MCY9694187.1"/>
    <property type="molecule type" value="Genomic_DNA"/>
</dbReference>
<evidence type="ECO:0000313" key="15">
    <source>
        <dbReference type="Proteomes" id="UP001527099"/>
    </source>
</evidence>
<dbReference type="Pfam" id="PF17770">
    <property type="entry name" value="RNase_J_C"/>
    <property type="match status" value="1"/>
</dbReference>
<dbReference type="Pfam" id="PF07521">
    <property type="entry name" value="RMMBL"/>
    <property type="match status" value="1"/>
</dbReference>
<dbReference type="CDD" id="cd07714">
    <property type="entry name" value="RNaseJ_MBL-fold"/>
    <property type="match status" value="1"/>
</dbReference>
<dbReference type="SUPFAM" id="SSF56281">
    <property type="entry name" value="Metallo-hydrolase/oxidoreductase"/>
    <property type="match status" value="1"/>
</dbReference>
<keyword evidence="4 12" id="KW-0255">Endonuclease</keyword>
<comment type="caution">
    <text evidence="14">The sequence shown here is derived from an EMBL/GenBank/DDBJ whole genome shotgun (WGS) entry which is preliminary data.</text>
</comment>
<accession>A0ABT4GDC3</accession>
<protein>
    <recommendedName>
        <fullName evidence="12">Ribonuclease J</fullName>
        <shortName evidence="12">RNase J</shortName>
        <ecNumber evidence="12">3.1.-.-</ecNumber>
    </recommendedName>
</protein>
<dbReference type="Pfam" id="PF22505">
    <property type="entry name" value="RNase_J_b_CASP"/>
    <property type="match status" value="1"/>
</dbReference>
<reference evidence="14 15" key="1">
    <citation type="submission" date="2022-05" db="EMBL/GenBank/DDBJ databases">
        <title>Genome Sequencing of Bee-Associated Microbes.</title>
        <authorList>
            <person name="Dunlap C."/>
        </authorList>
    </citation>
    <scope>NUCLEOTIDE SEQUENCE [LARGE SCALE GENOMIC DNA]</scope>
    <source>
        <strain evidence="14 15">NRRL B-14421</strain>
    </source>
</reference>
<evidence type="ECO:0000313" key="14">
    <source>
        <dbReference type="EMBL" id="MCY9694187.1"/>
    </source>
</evidence>
<evidence type="ECO:0000256" key="12">
    <source>
        <dbReference type="HAMAP-Rule" id="MF_01491"/>
    </source>
</evidence>
<keyword evidence="7 12" id="KW-0269">Exonuclease</keyword>
<evidence type="ECO:0000256" key="7">
    <source>
        <dbReference type="ARBA" id="ARBA00022839"/>
    </source>
</evidence>
<evidence type="ECO:0000259" key="13">
    <source>
        <dbReference type="SMART" id="SM00849"/>
    </source>
</evidence>
<comment type="subunit">
    <text evidence="12">Homodimer, may be a subunit of the RNA degradosome.</text>
</comment>
<evidence type="ECO:0000256" key="9">
    <source>
        <dbReference type="ARBA" id="ARBA00034221"/>
    </source>
</evidence>
<dbReference type="InterPro" id="IPR055132">
    <property type="entry name" value="RNase_J_b_CASP"/>
</dbReference>
<feature type="binding site" evidence="12">
    <location>
        <begin position="341"/>
        <end position="345"/>
    </location>
    <ligand>
        <name>substrate</name>
    </ligand>
</feature>
<keyword evidence="6" id="KW-0862">Zinc</keyword>
<dbReference type="Proteomes" id="UP001527099">
    <property type="component" value="Unassembled WGS sequence"/>
</dbReference>
<dbReference type="EC" id="3.1.-.-" evidence="12"/>
<evidence type="ECO:0000256" key="3">
    <source>
        <dbReference type="ARBA" id="ARBA00022723"/>
    </source>
</evidence>
<comment type="function">
    <text evidence="12">An RNase that has 5'-3' exonuclease and possibly endonuclease activity. Involved in maturation of rRNA and in some organisms also mRNA maturation and/or decay.</text>
</comment>
<evidence type="ECO:0000256" key="10">
    <source>
        <dbReference type="ARBA" id="ARBA00034301"/>
    </source>
</evidence>
<dbReference type="InterPro" id="IPR042173">
    <property type="entry name" value="RNase_J_2"/>
</dbReference>
<dbReference type="InterPro" id="IPR041636">
    <property type="entry name" value="RNase_J_C"/>
</dbReference>
<keyword evidence="12" id="KW-0698">rRNA processing</keyword>
<feature type="domain" description="Metallo-beta-lactamase" evidence="13">
    <location>
        <begin position="1"/>
        <end position="192"/>
    </location>
</feature>
<comment type="function">
    <text evidence="10">Counteracts the endogenous Pycsar antiviral defense system. Phosphodiesterase that enables metal-dependent hydrolysis of host cyclic nucleotide Pycsar defense signals such as cCMP and cUMP.</text>
</comment>
<dbReference type="SMART" id="SM00849">
    <property type="entry name" value="Lactamase_B"/>
    <property type="match status" value="1"/>
</dbReference>
<dbReference type="InterPro" id="IPR036866">
    <property type="entry name" value="RibonucZ/Hydroxyglut_hydro"/>
</dbReference>
<dbReference type="NCBIfam" id="TIGR00649">
    <property type="entry name" value="MG423"/>
    <property type="match status" value="1"/>
</dbReference>
<name>A0ABT4GDC3_9BACL</name>
<dbReference type="InterPro" id="IPR011108">
    <property type="entry name" value="RMMBL"/>
</dbReference>
<evidence type="ECO:0000256" key="8">
    <source>
        <dbReference type="ARBA" id="ARBA00022884"/>
    </source>
</evidence>
<comment type="subcellular location">
    <subcellularLocation>
        <location evidence="12">Cytoplasm</location>
    </subcellularLocation>
</comment>
<comment type="catalytic activity">
    <reaction evidence="9">
        <text>3',5'-cyclic CMP + H2O = CMP + H(+)</text>
        <dbReference type="Rhea" id="RHEA:72675"/>
        <dbReference type="ChEBI" id="CHEBI:15377"/>
        <dbReference type="ChEBI" id="CHEBI:15378"/>
        <dbReference type="ChEBI" id="CHEBI:58003"/>
        <dbReference type="ChEBI" id="CHEBI:60377"/>
    </reaction>
    <physiologicalReaction direction="left-to-right" evidence="9">
        <dbReference type="Rhea" id="RHEA:72676"/>
    </physiologicalReaction>
</comment>